<keyword evidence="2" id="KW-1185">Reference proteome</keyword>
<accession>A0ABP0HBZ8</accession>
<dbReference type="Proteomes" id="UP001642464">
    <property type="component" value="Unassembled WGS sequence"/>
</dbReference>
<protein>
    <submittedName>
        <fullName evidence="1">Uncharacterized protein</fullName>
    </submittedName>
</protein>
<evidence type="ECO:0000313" key="2">
    <source>
        <dbReference type="Proteomes" id="UP001642464"/>
    </source>
</evidence>
<organism evidence="1 2">
    <name type="scientific">Durusdinium trenchii</name>
    <dbReference type="NCBI Taxonomy" id="1381693"/>
    <lineage>
        <taxon>Eukaryota</taxon>
        <taxon>Sar</taxon>
        <taxon>Alveolata</taxon>
        <taxon>Dinophyceae</taxon>
        <taxon>Suessiales</taxon>
        <taxon>Symbiodiniaceae</taxon>
        <taxon>Durusdinium</taxon>
    </lineage>
</organism>
<reference evidence="1 2" key="1">
    <citation type="submission" date="2024-02" db="EMBL/GenBank/DDBJ databases">
        <authorList>
            <person name="Chen Y."/>
            <person name="Shah S."/>
            <person name="Dougan E. K."/>
            <person name="Thang M."/>
            <person name="Chan C."/>
        </authorList>
    </citation>
    <scope>NUCLEOTIDE SEQUENCE [LARGE SCALE GENOMIC DNA]</scope>
</reference>
<proteinExistence type="predicted"/>
<comment type="caution">
    <text evidence="1">The sequence shown here is derived from an EMBL/GenBank/DDBJ whole genome shotgun (WGS) entry which is preliminary data.</text>
</comment>
<name>A0ABP0HBZ8_9DINO</name>
<dbReference type="EMBL" id="CAXAMM010000503">
    <property type="protein sequence ID" value="CAK8987746.1"/>
    <property type="molecule type" value="Genomic_DNA"/>
</dbReference>
<evidence type="ECO:0000313" key="1">
    <source>
        <dbReference type="EMBL" id="CAK8987746.1"/>
    </source>
</evidence>
<sequence length="139" mass="14713">MREKASLISHASEEQIPNMLKNLATNSLESLLGGFSKQALGIKDSADRAADAADRAAEAARTAATACALIIFFIIFPILLFIGVHLFRKDTTPSECAALCPTRSELFSPDLRGPEAHGASGDAKRSAFGSSDSCVRSQT</sequence>
<gene>
    <name evidence="1" type="ORF">SCF082_LOCUS1102</name>
</gene>